<keyword evidence="2" id="KW-1185">Reference proteome</keyword>
<name>A0A2T3ZFX0_TRIA4</name>
<dbReference type="PANTHER" id="PTHR37540">
    <property type="entry name" value="TRANSCRIPTION FACTOR (ACR-2), PUTATIVE-RELATED-RELATED"/>
    <property type="match status" value="1"/>
</dbReference>
<evidence type="ECO:0008006" key="3">
    <source>
        <dbReference type="Google" id="ProtNLM"/>
    </source>
</evidence>
<evidence type="ECO:0000313" key="2">
    <source>
        <dbReference type="Proteomes" id="UP000240493"/>
    </source>
</evidence>
<organism evidence="1 2">
    <name type="scientific">Trichoderma asperellum (strain ATCC 204424 / CBS 433.97 / NBRC 101777)</name>
    <dbReference type="NCBI Taxonomy" id="1042311"/>
    <lineage>
        <taxon>Eukaryota</taxon>
        <taxon>Fungi</taxon>
        <taxon>Dikarya</taxon>
        <taxon>Ascomycota</taxon>
        <taxon>Pezizomycotina</taxon>
        <taxon>Sordariomycetes</taxon>
        <taxon>Hypocreomycetidae</taxon>
        <taxon>Hypocreales</taxon>
        <taxon>Hypocreaceae</taxon>
        <taxon>Trichoderma</taxon>
    </lineage>
</organism>
<dbReference type="EMBL" id="KZ679259">
    <property type="protein sequence ID" value="PTB43706.1"/>
    <property type="molecule type" value="Genomic_DNA"/>
</dbReference>
<evidence type="ECO:0000313" key="1">
    <source>
        <dbReference type="EMBL" id="PTB43706.1"/>
    </source>
</evidence>
<accession>A0A2T3ZFX0</accession>
<feature type="non-terminal residue" evidence="1">
    <location>
        <position position="1"/>
    </location>
</feature>
<protein>
    <recommendedName>
        <fullName evidence="3">Transcription factor domain-containing protein</fullName>
    </recommendedName>
</protein>
<sequence>ETASQALEPVCNFSEATAHQKFHIIFRDGFSDEALSNAIMLSLTFAANEYHFTQEWPSFKNTTIRHINQKIGSSLDPPAVSQMIGAILLLIGVEWRLGNKPRVEMHLAGVMQLLNFCDSKLIHLHDGIKHAIFWQDLNAAWIIGSERRFSHDIFPELHWGRNPFLSFVYTLPPGFEPLRHVFGSDLVKTIEDIYALQHYRELSNIDLDDSASLLHLDNHQAWIESRLYSHFVAADEINGVLVGCILALYLCAYMLFSEVWTGHFIPSHISSNLLRVLRDAKKSILWEANRDAMLWCTIVGGTFAQLGVTRSEYILLLHQSAYGTLPSAWKETEKFLGKFLWSKKVFYGPGKAFWDAYSLN</sequence>
<dbReference type="Proteomes" id="UP000240493">
    <property type="component" value="Unassembled WGS sequence"/>
</dbReference>
<proteinExistence type="predicted"/>
<dbReference type="OrthoDB" id="2130169at2759"/>
<reference evidence="1 2" key="1">
    <citation type="submission" date="2016-07" db="EMBL/GenBank/DDBJ databases">
        <title>Multiple horizontal gene transfer events from other fungi enriched the ability of initially mycotrophic Trichoderma (Ascomycota) to feed on dead plant biomass.</title>
        <authorList>
            <consortium name="DOE Joint Genome Institute"/>
            <person name="Aerts A."/>
            <person name="Atanasova L."/>
            <person name="Chenthamara K."/>
            <person name="Zhang J."/>
            <person name="Grujic M."/>
            <person name="Henrissat B."/>
            <person name="Kuo A."/>
            <person name="Salamov A."/>
            <person name="Lipzen A."/>
            <person name="Labutti K."/>
            <person name="Barry K."/>
            <person name="Miao Y."/>
            <person name="Rahimi M.J."/>
            <person name="Shen Q."/>
            <person name="Grigoriev I.V."/>
            <person name="Kubicek C.P."/>
            <person name="Druzhinina I.S."/>
        </authorList>
    </citation>
    <scope>NUCLEOTIDE SEQUENCE [LARGE SCALE GENOMIC DNA]</scope>
    <source>
        <strain evidence="1 2">CBS 433.97</strain>
    </source>
</reference>
<dbReference type="AlphaFoldDB" id="A0A2T3ZFX0"/>
<dbReference type="PANTHER" id="PTHR37540:SF5">
    <property type="entry name" value="TRANSCRIPTION FACTOR DOMAIN-CONTAINING PROTEIN"/>
    <property type="match status" value="1"/>
</dbReference>
<gene>
    <name evidence="1" type="ORF">M441DRAFT_455702</name>
</gene>
<dbReference type="STRING" id="1042311.A0A2T3ZFX0"/>